<sequence>MLNVKYYETYYFCNVISNILMEQDSYLRDLHNFHGDGNILNMLQPFRKHSVFHDFLEFVIDDVTWDNTYDIDLEERQQLIKNNAHLPIINKHLKWDILPIELALTFHGLEYESFSSFLHERDKKFTTCDKDDIYDYLLELRLNGNFEQLIEHTSKEVFHVLFQNRVLMLVFNTMMANALEREHTVESKSDDLIRKNGKLKRKNIPSWVRKAVYFRDRGRCVLCNKDLSGTLNLDNVANYDHIVPLSNFGFNDISNMQLLCKECNQNDKHGGDATTSSFYHSWY</sequence>
<gene>
    <name evidence="2" type="ORF">JC965_23860</name>
    <name evidence="3" type="ORF">OJY61_22070</name>
</gene>
<dbReference type="GO" id="GO:0004519">
    <property type="term" value="F:endonuclease activity"/>
    <property type="evidence" value="ECO:0007669"/>
    <property type="project" value="UniProtKB-KW"/>
</dbReference>
<dbReference type="RefSeq" id="WP_080988540.1">
    <property type="nucleotide sequence ID" value="NZ_AP019195.1"/>
</dbReference>
<protein>
    <submittedName>
        <fullName evidence="2 3">HNH endonuclease</fullName>
    </submittedName>
</protein>
<reference evidence="2" key="1">
    <citation type="submission" date="2020-12" db="EMBL/GenBank/DDBJ databases">
        <title>GES Beta-lactamases isolated from hospital effluents in Brazil.</title>
        <authorList>
            <person name="Conte D."/>
            <person name="Mesa D."/>
            <person name="Palmeiro J.K."/>
            <person name="Dalla-Costa L.M."/>
        </authorList>
    </citation>
    <scope>NUCLEOTIDE SEQUENCE [LARGE SCALE GENOMIC DNA]</scope>
    <source>
        <strain evidence="2">Aero21</strain>
    </source>
</reference>
<dbReference type="SMART" id="SM00507">
    <property type="entry name" value="HNHc"/>
    <property type="match status" value="1"/>
</dbReference>
<proteinExistence type="predicted"/>
<name>A0A3G9I9A6_AERCA</name>
<dbReference type="Proteomes" id="UP001163285">
    <property type="component" value="Chromosome"/>
</dbReference>
<dbReference type="EMBL" id="CP110176">
    <property type="protein sequence ID" value="WGC85988.1"/>
    <property type="molecule type" value="Genomic_DNA"/>
</dbReference>
<evidence type="ECO:0000313" key="3">
    <source>
        <dbReference type="EMBL" id="WGC85988.1"/>
    </source>
</evidence>
<dbReference type="CDD" id="cd00085">
    <property type="entry name" value="HNHc"/>
    <property type="match status" value="1"/>
</dbReference>
<dbReference type="AlphaFoldDB" id="A0A3G9I9A6"/>
<accession>A0A3G9I9A6</accession>
<dbReference type="Gene3D" id="1.10.30.50">
    <property type="match status" value="1"/>
</dbReference>
<keyword evidence="2" id="KW-0540">Nuclease</keyword>
<dbReference type="InterPro" id="IPR003615">
    <property type="entry name" value="HNH_nuc"/>
</dbReference>
<dbReference type="EMBL" id="CP065937">
    <property type="protein sequence ID" value="QQA60847.1"/>
    <property type="molecule type" value="Genomic_DNA"/>
</dbReference>
<dbReference type="Pfam" id="PF14279">
    <property type="entry name" value="HNH_5"/>
    <property type="match status" value="1"/>
</dbReference>
<evidence type="ECO:0000259" key="1">
    <source>
        <dbReference type="SMART" id="SM00507"/>
    </source>
</evidence>
<keyword evidence="2" id="KW-0255">Endonuclease</keyword>
<dbReference type="InterPro" id="IPR029471">
    <property type="entry name" value="HNH_5"/>
</dbReference>
<keyword evidence="2" id="KW-0378">Hydrolase</keyword>
<evidence type="ECO:0000313" key="2">
    <source>
        <dbReference type="EMBL" id="QQA60847.1"/>
    </source>
</evidence>
<organism evidence="2">
    <name type="scientific">Aeromonas caviae</name>
    <name type="common">Aeromonas punctata</name>
    <dbReference type="NCBI Taxonomy" id="648"/>
    <lineage>
        <taxon>Bacteria</taxon>
        <taxon>Pseudomonadati</taxon>
        <taxon>Pseudomonadota</taxon>
        <taxon>Gammaproteobacteria</taxon>
        <taxon>Aeromonadales</taxon>
        <taxon>Aeromonadaceae</taxon>
        <taxon>Aeromonas</taxon>
    </lineage>
</organism>
<reference evidence="3" key="2">
    <citation type="submission" date="2023-04" db="EMBL/GenBank/DDBJ databases">
        <title>Whole Genome Sequence of Multi-drug resistant Aeromonas caviae as a gut pathogen in newborn.</title>
        <authorList>
            <person name="Jadhav S.V."/>
            <person name="Saroj S.D."/>
            <person name="Saha U.B."/>
            <person name="Sen S."/>
            <person name="Kher A."/>
        </authorList>
    </citation>
    <scope>NUCLEOTIDE SEQUENCE</scope>
    <source>
        <strain evidence="3">SVJ23</strain>
    </source>
</reference>
<feature type="domain" description="HNH nuclease" evidence="1">
    <location>
        <begin position="207"/>
        <end position="265"/>
    </location>
</feature>